<dbReference type="HOGENOM" id="CLU_1750456_0_0_1"/>
<proteinExistence type="predicted"/>
<organism evidence="1 2">
    <name type="scientific">Pleurotus ostreatus (strain PC15)</name>
    <name type="common">Oyster mushroom</name>
    <dbReference type="NCBI Taxonomy" id="1137138"/>
    <lineage>
        <taxon>Eukaryota</taxon>
        <taxon>Fungi</taxon>
        <taxon>Dikarya</taxon>
        <taxon>Basidiomycota</taxon>
        <taxon>Agaricomycotina</taxon>
        <taxon>Agaricomycetes</taxon>
        <taxon>Agaricomycetidae</taxon>
        <taxon>Agaricales</taxon>
        <taxon>Pleurotineae</taxon>
        <taxon>Pleurotaceae</taxon>
        <taxon>Pleurotus</taxon>
    </lineage>
</organism>
<dbReference type="Proteomes" id="UP000027073">
    <property type="component" value="Unassembled WGS sequence"/>
</dbReference>
<reference evidence="2" key="1">
    <citation type="journal article" date="2014" name="Proc. Natl. Acad. Sci. U.S.A.">
        <title>Extensive sampling of basidiomycete genomes demonstrates inadequacy of the white-rot/brown-rot paradigm for wood decay fungi.</title>
        <authorList>
            <person name="Riley R."/>
            <person name="Salamov A.A."/>
            <person name="Brown D.W."/>
            <person name="Nagy L.G."/>
            <person name="Floudas D."/>
            <person name="Held B.W."/>
            <person name="Levasseur A."/>
            <person name="Lombard V."/>
            <person name="Morin E."/>
            <person name="Otillar R."/>
            <person name="Lindquist E.A."/>
            <person name="Sun H."/>
            <person name="LaButti K.M."/>
            <person name="Schmutz J."/>
            <person name="Jabbour D."/>
            <person name="Luo H."/>
            <person name="Baker S.E."/>
            <person name="Pisabarro A.G."/>
            <person name="Walton J.D."/>
            <person name="Blanchette R.A."/>
            <person name="Henrissat B."/>
            <person name="Martin F."/>
            <person name="Cullen D."/>
            <person name="Hibbett D.S."/>
            <person name="Grigoriev I.V."/>
        </authorList>
    </citation>
    <scope>NUCLEOTIDE SEQUENCE [LARGE SCALE GENOMIC DNA]</scope>
    <source>
        <strain evidence="2">PC15</strain>
    </source>
</reference>
<gene>
    <name evidence="1" type="ORF">PLEOSDRAFT_165743</name>
</gene>
<evidence type="ECO:0000313" key="2">
    <source>
        <dbReference type="Proteomes" id="UP000027073"/>
    </source>
</evidence>
<sequence length="149" mass="16085">MALPLSLFDSPLTLLCGARERGRADERSTRDLASALMLRPPSPAVSRFRREQVRLSIDRDILATINSQIEGTFGTTSAAATLSNIFSSMKSRLGDTVRMVGIVAVAADVARGGSGHSVDIVGFAVARFKCSPNRTMCLDNHTVLICRYI</sequence>
<dbReference type="AlphaFoldDB" id="A0A067P2J4"/>
<accession>A0A067P2J4</accession>
<protein>
    <submittedName>
        <fullName evidence="1">Uncharacterized protein</fullName>
    </submittedName>
</protein>
<dbReference type="VEuPathDB" id="FungiDB:PLEOSDRAFT_165743"/>
<evidence type="ECO:0000313" key="1">
    <source>
        <dbReference type="EMBL" id="KDQ30096.1"/>
    </source>
</evidence>
<dbReference type="InParanoid" id="A0A067P2J4"/>
<dbReference type="EMBL" id="KL198006">
    <property type="protein sequence ID" value="KDQ30096.1"/>
    <property type="molecule type" value="Genomic_DNA"/>
</dbReference>
<name>A0A067P2J4_PLEO1</name>